<dbReference type="EnsemblProtists" id="HpaT805910">
    <property type="protein sequence ID" value="HpaP805910"/>
    <property type="gene ID" value="HpaG805910"/>
</dbReference>
<dbReference type="InParanoid" id="M4BHN4"/>
<accession>M4BHN4</accession>
<name>M4BHN4_HYAAE</name>
<organism evidence="1 2">
    <name type="scientific">Hyaloperonospora arabidopsidis (strain Emoy2)</name>
    <name type="common">Downy mildew agent</name>
    <name type="synonym">Peronospora arabidopsidis</name>
    <dbReference type="NCBI Taxonomy" id="559515"/>
    <lineage>
        <taxon>Eukaryota</taxon>
        <taxon>Sar</taxon>
        <taxon>Stramenopiles</taxon>
        <taxon>Oomycota</taxon>
        <taxon>Peronosporomycetes</taxon>
        <taxon>Peronosporales</taxon>
        <taxon>Peronosporaceae</taxon>
        <taxon>Hyaloperonospora</taxon>
    </lineage>
</organism>
<reference evidence="2" key="1">
    <citation type="journal article" date="2010" name="Science">
        <title>Signatures of adaptation to obligate biotrophy in the Hyaloperonospora arabidopsidis genome.</title>
        <authorList>
            <person name="Baxter L."/>
            <person name="Tripathy S."/>
            <person name="Ishaque N."/>
            <person name="Boot N."/>
            <person name="Cabral A."/>
            <person name="Kemen E."/>
            <person name="Thines M."/>
            <person name="Ah-Fong A."/>
            <person name="Anderson R."/>
            <person name="Badejoko W."/>
            <person name="Bittner-Eddy P."/>
            <person name="Boore J.L."/>
            <person name="Chibucos M.C."/>
            <person name="Coates M."/>
            <person name="Dehal P."/>
            <person name="Delehaunty K."/>
            <person name="Dong S."/>
            <person name="Downton P."/>
            <person name="Dumas B."/>
            <person name="Fabro G."/>
            <person name="Fronick C."/>
            <person name="Fuerstenberg S.I."/>
            <person name="Fulton L."/>
            <person name="Gaulin E."/>
            <person name="Govers F."/>
            <person name="Hughes L."/>
            <person name="Humphray S."/>
            <person name="Jiang R.H."/>
            <person name="Judelson H."/>
            <person name="Kamoun S."/>
            <person name="Kyung K."/>
            <person name="Meijer H."/>
            <person name="Minx P."/>
            <person name="Morris P."/>
            <person name="Nelson J."/>
            <person name="Phuntumart V."/>
            <person name="Qutob D."/>
            <person name="Rehmany A."/>
            <person name="Rougon-Cardoso A."/>
            <person name="Ryden P."/>
            <person name="Torto-Alalibo T."/>
            <person name="Studholme D."/>
            <person name="Wang Y."/>
            <person name="Win J."/>
            <person name="Wood J."/>
            <person name="Clifton S.W."/>
            <person name="Rogers J."/>
            <person name="Van den Ackerveken G."/>
            <person name="Jones J.D."/>
            <person name="McDowell J.M."/>
            <person name="Beynon J."/>
            <person name="Tyler B.M."/>
        </authorList>
    </citation>
    <scope>NUCLEOTIDE SEQUENCE [LARGE SCALE GENOMIC DNA]</scope>
    <source>
        <strain evidence="2">Emoy2</strain>
    </source>
</reference>
<evidence type="ECO:0000313" key="2">
    <source>
        <dbReference type="Proteomes" id="UP000011713"/>
    </source>
</evidence>
<dbReference type="HOGENOM" id="CLU_2946578_0_0_1"/>
<proteinExistence type="predicted"/>
<evidence type="ECO:0000313" key="1">
    <source>
        <dbReference type="EnsemblProtists" id="HpaP805910"/>
    </source>
</evidence>
<dbReference type="VEuPathDB" id="FungiDB:HpaG805910"/>
<keyword evidence="2" id="KW-1185">Reference proteome</keyword>
<dbReference type="AlphaFoldDB" id="M4BHN4"/>
<reference evidence="1" key="2">
    <citation type="submission" date="2015-06" db="UniProtKB">
        <authorList>
            <consortium name="EnsemblProtists"/>
        </authorList>
    </citation>
    <scope>IDENTIFICATION</scope>
    <source>
        <strain evidence="1">Emoy2</strain>
    </source>
</reference>
<sequence length="60" mass="7049">MFSPTATQAIRYITRHLIKYVESRSVRSLSRFLYCSRLGNFYHSSSAFRSGDHPPFYSVR</sequence>
<dbReference type="Proteomes" id="UP000011713">
    <property type="component" value="Unassembled WGS sequence"/>
</dbReference>
<dbReference type="EMBL" id="JH598269">
    <property type="status" value="NOT_ANNOTATED_CDS"/>
    <property type="molecule type" value="Genomic_DNA"/>
</dbReference>
<protein>
    <submittedName>
        <fullName evidence="1">Uncharacterized protein</fullName>
    </submittedName>
</protein>